<dbReference type="CDD" id="cd00609">
    <property type="entry name" value="AAT_like"/>
    <property type="match status" value="1"/>
</dbReference>
<evidence type="ECO:0000256" key="4">
    <source>
        <dbReference type="ARBA" id="ARBA00022679"/>
    </source>
</evidence>
<evidence type="ECO:0000256" key="5">
    <source>
        <dbReference type="ARBA" id="ARBA00022898"/>
    </source>
</evidence>
<dbReference type="PRINTS" id="PR00753">
    <property type="entry name" value="ACCSYNTHASE"/>
</dbReference>
<dbReference type="SUPFAM" id="SSF53383">
    <property type="entry name" value="PLP-dependent transferases"/>
    <property type="match status" value="1"/>
</dbReference>
<keyword evidence="4" id="KW-0808">Transferase</keyword>
<keyword evidence="10" id="KW-1185">Reference proteome</keyword>
<gene>
    <name evidence="9" type="ORF">TrCOL_g3211</name>
</gene>
<feature type="domain" description="Aminotransferase class I/classII large" evidence="8">
    <location>
        <begin position="42"/>
        <end position="414"/>
    </location>
</feature>
<evidence type="ECO:0000256" key="7">
    <source>
        <dbReference type="PIRSR" id="PIRSR000517-1"/>
    </source>
</evidence>
<dbReference type="InterPro" id="IPR015424">
    <property type="entry name" value="PyrdxlP-dep_Trfase"/>
</dbReference>
<dbReference type="PROSITE" id="PS00105">
    <property type="entry name" value="AA_TRANSFER_CLASS_1"/>
    <property type="match status" value="1"/>
</dbReference>
<dbReference type="InterPro" id="IPR005958">
    <property type="entry name" value="TyrNic_aminoTrfase"/>
</dbReference>
<evidence type="ECO:0000313" key="9">
    <source>
        <dbReference type="EMBL" id="GMI39854.1"/>
    </source>
</evidence>
<feature type="modified residue" description="N6-(pyridoxal phosphate)lysine" evidence="7">
    <location>
        <position position="252"/>
    </location>
</feature>
<dbReference type="Proteomes" id="UP001165065">
    <property type="component" value="Unassembled WGS sequence"/>
</dbReference>
<comment type="caution">
    <text evidence="9">The sequence shown here is derived from an EMBL/GenBank/DDBJ whole genome shotgun (WGS) entry which is preliminary data.</text>
</comment>
<comment type="cofactor">
    <cofactor evidence="1 6 7">
        <name>pyridoxal 5'-phosphate</name>
        <dbReference type="ChEBI" id="CHEBI:597326"/>
    </cofactor>
</comment>
<evidence type="ECO:0000256" key="1">
    <source>
        <dbReference type="ARBA" id="ARBA00001933"/>
    </source>
</evidence>
<keyword evidence="5 6" id="KW-0663">Pyridoxal phosphate</keyword>
<protein>
    <recommendedName>
        <fullName evidence="8">Aminotransferase class I/classII large domain-containing protein</fullName>
    </recommendedName>
</protein>
<evidence type="ECO:0000259" key="8">
    <source>
        <dbReference type="Pfam" id="PF00155"/>
    </source>
</evidence>
<dbReference type="Pfam" id="PF00155">
    <property type="entry name" value="Aminotran_1_2"/>
    <property type="match status" value="1"/>
</dbReference>
<dbReference type="PIRSF" id="PIRSF000517">
    <property type="entry name" value="Tyr_transaminase"/>
    <property type="match status" value="1"/>
</dbReference>
<dbReference type="OrthoDB" id="7042322at2759"/>
<organism evidence="9 10">
    <name type="scientific">Triparma columacea</name>
    <dbReference type="NCBI Taxonomy" id="722753"/>
    <lineage>
        <taxon>Eukaryota</taxon>
        <taxon>Sar</taxon>
        <taxon>Stramenopiles</taxon>
        <taxon>Ochrophyta</taxon>
        <taxon>Bolidophyceae</taxon>
        <taxon>Parmales</taxon>
        <taxon>Triparmaceae</taxon>
        <taxon>Triparma</taxon>
    </lineage>
</organism>
<reference evidence="10" key="1">
    <citation type="journal article" date="2023" name="Commun. Biol.">
        <title>Genome analysis of Parmales, the sister group of diatoms, reveals the evolutionary specialization of diatoms from phago-mixotrophs to photoautotrophs.</title>
        <authorList>
            <person name="Ban H."/>
            <person name="Sato S."/>
            <person name="Yoshikawa S."/>
            <person name="Yamada K."/>
            <person name="Nakamura Y."/>
            <person name="Ichinomiya M."/>
            <person name="Sato N."/>
            <person name="Blanc-Mathieu R."/>
            <person name="Endo H."/>
            <person name="Kuwata A."/>
            <person name="Ogata H."/>
        </authorList>
    </citation>
    <scope>NUCLEOTIDE SEQUENCE [LARGE SCALE GENOMIC DNA]</scope>
</reference>
<sequence length="425" mass="45641">MSDFWTCKPSAKALRTVNPIRAIVDKVVGGPVVERTDGKERIPLSLGDPTAFGNLPPSQILTEAAAAAAHSNKFNGYVNACGTPSARAAIAKHYSTEHVKFTSDDVVIASGCSGALELALTALLDDGTNLLVPAPGFPLYEVIANSHGAGVKPYRLDPATGWECDLENMESQIDENTRGILINNPSNPCGSVFSEGHLEDIIRLAAKHKLPIVADEVYGGMTFGDVQCVPLSTVSAKLGGIAPIISASGLAKQFLVPGWRVGWLTFYDTPFGAIKDVKKGVMSLAQVVLGASHLVQATVEKVLDPEKEEDIKAMADFKTQLNETLASQSTFTCDYLSSCHGLRVVRSSGAMYVMVEVVPSLFDGSFTDDVTFTKLLLDEENVFALPGSCFGAPNFFRVVYCAPKEKLGEAYGRIKDFCERHKKMD</sequence>
<dbReference type="AlphaFoldDB" id="A0A9W7G8U0"/>
<dbReference type="GO" id="GO:0004838">
    <property type="term" value="F:L-tyrosine-2-oxoglutarate transaminase activity"/>
    <property type="evidence" value="ECO:0007669"/>
    <property type="project" value="TreeGrafter"/>
</dbReference>
<dbReference type="PANTHER" id="PTHR45744">
    <property type="entry name" value="TYROSINE AMINOTRANSFERASE"/>
    <property type="match status" value="1"/>
</dbReference>
<dbReference type="InterPro" id="IPR015422">
    <property type="entry name" value="PyrdxlP-dep_Trfase_small"/>
</dbReference>
<accession>A0A9W7G8U0</accession>
<dbReference type="InterPro" id="IPR004838">
    <property type="entry name" value="NHTrfase_class1_PyrdxlP-BS"/>
</dbReference>
<dbReference type="InterPro" id="IPR004839">
    <property type="entry name" value="Aminotransferase_I/II_large"/>
</dbReference>
<dbReference type="GO" id="GO:0006572">
    <property type="term" value="P:L-tyrosine catabolic process"/>
    <property type="evidence" value="ECO:0007669"/>
    <property type="project" value="TreeGrafter"/>
</dbReference>
<dbReference type="PANTHER" id="PTHR45744:SF2">
    <property type="entry name" value="TYROSINE AMINOTRANSFERASE"/>
    <property type="match status" value="1"/>
</dbReference>
<evidence type="ECO:0000256" key="2">
    <source>
        <dbReference type="ARBA" id="ARBA00007441"/>
    </source>
</evidence>
<dbReference type="Gene3D" id="3.90.1150.10">
    <property type="entry name" value="Aspartate Aminotransferase, domain 1"/>
    <property type="match status" value="1"/>
</dbReference>
<dbReference type="InterPro" id="IPR015421">
    <property type="entry name" value="PyrdxlP-dep_Trfase_major"/>
</dbReference>
<dbReference type="EMBL" id="BRYA01000112">
    <property type="protein sequence ID" value="GMI39854.1"/>
    <property type="molecule type" value="Genomic_DNA"/>
</dbReference>
<evidence type="ECO:0000256" key="6">
    <source>
        <dbReference type="PIRNR" id="PIRNR000517"/>
    </source>
</evidence>
<dbReference type="NCBIfam" id="TIGR01265">
    <property type="entry name" value="tyr_nico_aTase"/>
    <property type="match status" value="1"/>
</dbReference>
<evidence type="ECO:0000313" key="10">
    <source>
        <dbReference type="Proteomes" id="UP001165065"/>
    </source>
</evidence>
<evidence type="ECO:0000256" key="3">
    <source>
        <dbReference type="ARBA" id="ARBA00022576"/>
    </source>
</evidence>
<dbReference type="GO" id="GO:0030170">
    <property type="term" value="F:pyridoxal phosphate binding"/>
    <property type="evidence" value="ECO:0007669"/>
    <property type="project" value="InterPro"/>
</dbReference>
<comment type="similarity">
    <text evidence="2 6">Belongs to the class-I pyridoxal-phosphate-dependent aminotransferase family.</text>
</comment>
<dbReference type="Gene3D" id="3.40.640.10">
    <property type="entry name" value="Type I PLP-dependent aspartate aminotransferase-like (Major domain)"/>
    <property type="match status" value="1"/>
</dbReference>
<name>A0A9W7G8U0_9STRA</name>
<proteinExistence type="inferred from homology"/>
<keyword evidence="3" id="KW-0032">Aminotransferase</keyword>